<dbReference type="EMBL" id="JBHRZV010000049">
    <property type="protein sequence ID" value="MFC3928465.1"/>
    <property type="molecule type" value="Genomic_DNA"/>
</dbReference>
<gene>
    <name evidence="5" type="ORF">ACFORF_07800</name>
</gene>
<feature type="compositionally biased region" description="Low complexity" evidence="2">
    <location>
        <begin position="106"/>
        <end position="124"/>
    </location>
</feature>
<name>A0ABV8CXR9_9STRE</name>
<feature type="compositionally biased region" description="Polar residues" evidence="2">
    <location>
        <begin position="86"/>
        <end position="100"/>
    </location>
</feature>
<evidence type="ECO:0000313" key="5">
    <source>
        <dbReference type="EMBL" id="MFC3928465.1"/>
    </source>
</evidence>
<feature type="chain" id="PRO_5045180409" evidence="3">
    <location>
        <begin position="26"/>
        <end position="920"/>
    </location>
</feature>
<dbReference type="RefSeq" id="WP_380427020.1">
    <property type="nucleotide sequence ID" value="NZ_JBHRZV010000049.1"/>
</dbReference>
<feature type="compositionally biased region" description="Low complexity" evidence="2">
    <location>
        <begin position="31"/>
        <end position="85"/>
    </location>
</feature>
<dbReference type="SMART" id="SM00646">
    <property type="entry name" value="Ami_3"/>
    <property type="match status" value="1"/>
</dbReference>
<proteinExistence type="predicted"/>
<comment type="caution">
    <text evidence="5">The sequence shown here is derived from an EMBL/GenBank/DDBJ whole genome shotgun (WGS) entry which is preliminary data.</text>
</comment>
<dbReference type="Gene3D" id="2.60.40.3760">
    <property type="match status" value="6"/>
</dbReference>
<dbReference type="InterPro" id="IPR002508">
    <property type="entry name" value="MurNAc-LAA_cat"/>
</dbReference>
<dbReference type="Pfam" id="PF08481">
    <property type="entry name" value="GBS_Bsp-like"/>
    <property type="match status" value="6"/>
</dbReference>
<dbReference type="InterPro" id="IPR013688">
    <property type="entry name" value="GBS_Bsp-like"/>
</dbReference>
<dbReference type="SUPFAM" id="SSF53187">
    <property type="entry name" value="Zn-dependent exopeptidases"/>
    <property type="match status" value="1"/>
</dbReference>
<feature type="signal peptide" evidence="3">
    <location>
        <begin position="1"/>
        <end position="25"/>
    </location>
</feature>
<organism evidence="5 6">
    <name type="scientific">Streptococcus caprae</name>
    <dbReference type="NCBI Taxonomy" id="1640501"/>
    <lineage>
        <taxon>Bacteria</taxon>
        <taxon>Bacillati</taxon>
        <taxon>Bacillota</taxon>
        <taxon>Bacilli</taxon>
        <taxon>Lactobacillales</taxon>
        <taxon>Streptococcaceae</taxon>
        <taxon>Streptococcus</taxon>
    </lineage>
</organism>
<dbReference type="Pfam" id="PF01520">
    <property type="entry name" value="Amidase_3"/>
    <property type="match status" value="1"/>
</dbReference>
<feature type="domain" description="MurNAc-LAA" evidence="4">
    <location>
        <begin position="785"/>
        <end position="913"/>
    </location>
</feature>
<protein>
    <submittedName>
        <fullName evidence="5">GBS Bsp-like repeat-containing protein</fullName>
    </submittedName>
</protein>
<dbReference type="InterPro" id="IPR050695">
    <property type="entry name" value="N-acetylmuramoyl_amidase_3"/>
</dbReference>
<evidence type="ECO:0000256" key="3">
    <source>
        <dbReference type="SAM" id="SignalP"/>
    </source>
</evidence>
<sequence>MEIRKIKTYLSIPLVLTLFSATQVAADTTTGTTTESSATGQSRVTTATSQVSTEATTTTESLTTDTTTEMSEAASSTDESSATTEFPNVTASTTTSQAETNAAGPASSTTQTSASTSTDQATTSDDVVTTVVDKDGIHLKYTPTIAKNEKILFAVWTQANNQDDIVWYESSAAGAAYVEFSKHREYGTYIVHTYANQSGKMVAKDALTLTIAKPEAKATIKRTSETNYQVTVTNVPDTISQVKIPVWTSQNGQDDIKWYDATASGKGTYTLNLSTTSHHAEYGTYNVHVYGYSSVTKGMYGLLATSVDHVDSRTDAVVSITDYAENKTTFTVNVKGSEATKTISSVAIAVWSHENGQDDIKWYQPGITNNQASQTVNIANHANKTGVYAVHVYTNYTDGTRSGTIAGDLKITKAAVKNDVSTNLTKDGIAIKLDSNTVADYTKVRFAVWSDEHGQDDIKWYQADSKGQAVATYENHSGFGKYNVHTYSYETGQPVALSAISFTIAKPSVTSVVTKVSDTEYTVTVSNVPVYVKNVLVPTWSDVKGQDDIIWYSTTQKDSTTYSTTIKLKNHQFATGHYSAHIYGTSRLGNTTVALGDTKGFEVDKPVTTPATIEIQNYNKAAGILTVKVSETAKSKAISSVAVAVWSEEKQANIYWYKDNTVTNGELSVEVSTKNHSYKSGLYNIHVYTTYADGETLGTVLEQKELAAAKVVTSASQGEYAVINKIVYLDAGHGGSDPGATYFGVTEKSLNLSIQNLVKAKLEEQGYQVVLTRSTDTFVGLLERSQAVNASLSDLFISIHFNASGSTATNGIETYYYEYDANYQPAINKTYHNNAERLSRSAYLAQAIQNATVVNTGAANRGVLRNTFAVLRETTAPAILVELGYMSNTEEAKKLPQASYQEKLANGIVSGILNYYAKYN</sequence>
<feature type="region of interest" description="Disordered" evidence="2">
    <location>
        <begin position="31"/>
        <end position="124"/>
    </location>
</feature>
<reference evidence="6" key="1">
    <citation type="journal article" date="2019" name="Int. J. Syst. Evol. Microbiol.">
        <title>The Global Catalogue of Microorganisms (GCM) 10K type strain sequencing project: providing services to taxonomists for standard genome sequencing and annotation.</title>
        <authorList>
            <consortium name="The Broad Institute Genomics Platform"/>
            <consortium name="The Broad Institute Genome Sequencing Center for Infectious Disease"/>
            <person name="Wu L."/>
            <person name="Ma J."/>
        </authorList>
    </citation>
    <scope>NUCLEOTIDE SEQUENCE [LARGE SCALE GENOMIC DNA]</scope>
    <source>
        <strain evidence="6">CCUG 67170</strain>
    </source>
</reference>
<evidence type="ECO:0000313" key="6">
    <source>
        <dbReference type="Proteomes" id="UP001595807"/>
    </source>
</evidence>
<evidence type="ECO:0000256" key="2">
    <source>
        <dbReference type="SAM" id="MobiDB-lite"/>
    </source>
</evidence>
<dbReference type="Proteomes" id="UP001595807">
    <property type="component" value="Unassembled WGS sequence"/>
</dbReference>
<dbReference type="PANTHER" id="PTHR30404">
    <property type="entry name" value="N-ACETYLMURAMOYL-L-ALANINE AMIDASE"/>
    <property type="match status" value="1"/>
</dbReference>
<dbReference type="Gene3D" id="3.40.630.40">
    <property type="entry name" value="Zn-dependent exopeptidases"/>
    <property type="match status" value="1"/>
</dbReference>
<accession>A0ABV8CXR9</accession>
<evidence type="ECO:0000259" key="4">
    <source>
        <dbReference type="SMART" id="SM00646"/>
    </source>
</evidence>
<keyword evidence="1" id="KW-0378">Hydrolase</keyword>
<keyword evidence="6" id="KW-1185">Reference proteome</keyword>
<keyword evidence="3" id="KW-0732">Signal</keyword>
<dbReference type="PANTHER" id="PTHR30404:SF0">
    <property type="entry name" value="N-ACETYLMURAMOYL-L-ALANINE AMIDASE AMIC"/>
    <property type="match status" value="1"/>
</dbReference>
<evidence type="ECO:0000256" key="1">
    <source>
        <dbReference type="ARBA" id="ARBA00022801"/>
    </source>
</evidence>
<dbReference type="CDD" id="cd02696">
    <property type="entry name" value="MurNAc-LAA"/>
    <property type="match status" value="1"/>
</dbReference>